<comment type="cofactor">
    <cofactor evidence="3">
        <name>Mg(2+)</name>
        <dbReference type="ChEBI" id="CHEBI:18420"/>
    </cofactor>
</comment>
<dbReference type="GO" id="GO:0015941">
    <property type="term" value="P:pantothenate catabolic process"/>
    <property type="evidence" value="ECO:0007669"/>
    <property type="project" value="InterPro"/>
</dbReference>
<evidence type="ECO:0000256" key="3">
    <source>
        <dbReference type="HAMAP-Rule" id="MF_02225"/>
    </source>
</evidence>
<feature type="domain" description="DNA/pantothenate metabolism flavoprotein C-terminal" evidence="6">
    <location>
        <begin position="185"/>
        <end position="393"/>
    </location>
</feature>
<dbReference type="GO" id="GO:0071513">
    <property type="term" value="C:phosphopantothenoylcysteine decarboxylase complex"/>
    <property type="evidence" value="ECO:0007669"/>
    <property type="project" value="TreeGrafter"/>
</dbReference>
<keyword evidence="3" id="KW-0460">Magnesium</keyword>
<feature type="region of interest" description="Phosphopantothenoylcysteine decarboxylase" evidence="3">
    <location>
        <begin position="1"/>
        <end position="188"/>
    </location>
</feature>
<dbReference type="EC" id="6.3.2.5" evidence="3"/>
<feature type="binding site" evidence="3">
    <location>
        <position position="322"/>
    </location>
    <ligand>
        <name>CTP</name>
        <dbReference type="ChEBI" id="CHEBI:37563"/>
    </ligand>
</feature>
<evidence type="ECO:0000256" key="2">
    <source>
        <dbReference type="ARBA" id="ARBA00023239"/>
    </source>
</evidence>
<keyword evidence="3 4" id="KW-0288">FMN</keyword>
<keyword evidence="3" id="KW-0511">Multifunctional enzyme</keyword>
<dbReference type="SUPFAM" id="SSF102645">
    <property type="entry name" value="CoaB-like"/>
    <property type="match status" value="1"/>
</dbReference>
<evidence type="ECO:0000259" key="5">
    <source>
        <dbReference type="Pfam" id="PF02441"/>
    </source>
</evidence>
<comment type="similarity">
    <text evidence="3 4">In the N-terminal section; belongs to the HFCD (homo-oligomeric flavin containing Cys decarboxylase) superfamily.</text>
</comment>
<name>A0A4R3KKG1_9BACI</name>
<evidence type="ECO:0000313" key="7">
    <source>
        <dbReference type="EMBL" id="TCS84363.1"/>
    </source>
</evidence>
<feature type="binding site" evidence="3">
    <location>
        <position position="277"/>
    </location>
    <ligand>
        <name>CTP</name>
        <dbReference type="ChEBI" id="CHEBI:37563"/>
    </ligand>
</feature>
<dbReference type="OrthoDB" id="9802554at2"/>
<dbReference type="UniPathway" id="UPA00241">
    <property type="reaction ID" value="UER00353"/>
</dbReference>
<dbReference type="RefSeq" id="WP_132766607.1">
    <property type="nucleotide sequence ID" value="NZ_SMAB01000001.1"/>
</dbReference>
<comment type="catalytic activity">
    <reaction evidence="3 4">
        <text>(R)-4'-phosphopantothenate + L-cysteine + CTP = N-[(R)-4-phosphopantothenoyl]-L-cysteine + CMP + diphosphate + H(+)</text>
        <dbReference type="Rhea" id="RHEA:19397"/>
        <dbReference type="ChEBI" id="CHEBI:10986"/>
        <dbReference type="ChEBI" id="CHEBI:15378"/>
        <dbReference type="ChEBI" id="CHEBI:33019"/>
        <dbReference type="ChEBI" id="CHEBI:35235"/>
        <dbReference type="ChEBI" id="CHEBI:37563"/>
        <dbReference type="ChEBI" id="CHEBI:59458"/>
        <dbReference type="ChEBI" id="CHEBI:60377"/>
        <dbReference type="EC" id="6.3.2.5"/>
    </reaction>
</comment>
<sequence>MKGKNILLGVSGGIAAYKAAILVSQLTKKGANVQVVMTESATKFITPLTLQTLSRNEVYLDTFAEKNPKVVSHIDIADRADLVIIAPATANIIAKLAHGIADDMLSTTLLAVQSPIIIAPAMNVHMYDHPAVKENIRILKSRGVRFIEPNAGLLACGYVGKGRLAEPEEIVAAIESYFQSSQDFKGKTFLITAGATREKIDPVRFFTNRSTGKMGYAFAEAVVERGGKVILVSGKTSLSVPANVEMILVESAEEMYQAVMNQLDNADVIIKAAAVADYRPKVVYDQKFKKGEGDWIIEMERTKDVALEVGKRKKDHQLLIGFAAESEDVIERAKGKLKKKNMDMIIANHILLEGAGFEGDTNIVTLITKEGEQIDYPMMSKKELAHQILNQIILRLEGKSQSVRNGRD</sequence>
<proteinExistence type="inferred from homology"/>
<feature type="domain" description="Flavoprotein" evidence="5">
    <location>
        <begin position="4"/>
        <end position="175"/>
    </location>
</feature>
<dbReference type="Pfam" id="PF04127">
    <property type="entry name" value="DFP"/>
    <property type="match status" value="1"/>
</dbReference>
<keyword evidence="1 3" id="KW-0210">Decarboxylase</keyword>
<accession>A0A4R3KKG1</accession>
<evidence type="ECO:0000256" key="1">
    <source>
        <dbReference type="ARBA" id="ARBA00022793"/>
    </source>
</evidence>
<dbReference type="PANTHER" id="PTHR14359:SF6">
    <property type="entry name" value="PHOSPHOPANTOTHENOYLCYSTEINE DECARBOXYLASE"/>
    <property type="match status" value="1"/>
</dbReference>
<feature type="active site" description="Proton donor" evidence="3">
    <location>
        <position position="156"/>
    </location>
</feature>
<dbReference type="Gene3D" id="3.40.50.10300">
    <property type="entry name" value="CoaB-like"/>
    <property type="match status" value="1"/>
</dbReference>
<dbReference type="PANTHER" id="PTHR14359">
    <property type="entry name" value="HOMO-OLIGOMERIC FLAVIN CONTAINING CYS DECARBOXYLASE FAMILY"/>
    <property type="match status" value="1"/>
</dbReference>
<comment type="cofactor">
    <cofactor evidence="3">
        <name>FMN</name>
        <dbReference type="ChEBI" id="CHEBI:58210"/>
    </cofactor>
    <text evidence="3">Binds 1 FMN per subunit.</text>
</comment>
<dbReference type="NCBIfam" id="TIGR00521">
    <property type="entry name" value="coaBC_dfp"/>
    <property type="match status" value="1"/>
</dbReference>
<dbReference type="GO" id="GO:0015937">
    <property type="term" value="P:coenzyme A biosynthetic process"/>
    <property type="evidence" value="ECO:0007669"/>
    <property type="project" value="UniProtKB-UniRule"/>
</dbReference>
<dbReference type="EMBL" id="SMAB01000001">
    <property type="protein sequence ID" value="TCS84363.1"/>
    <property type="molecule type" value="Genomic_DNA"/>
</dbReference>
<comment type="function">
    <text evidence="4">Catalyzes two steps in the biosynthesis of coenzyme A. In the first step cysteine is conjugated to 4'-phosphopantothenate to form 4-phosphopantothenoylcysteine, in the latter compound is decarboxylated to form 4'-phosphopantotheine.</text>
</comment>
<dbReference type="HAMAP" id="MF_02225">
    <property type="entry name" value="CoaBC"/>
    <property type="match status" value="1"/>
</dbReference>
<dbReference type="GO" id="GO:0010181">
    <property type="term" value="F:FMN binding"/>
    <property type="evidence" value="ECO:0007669"/>
    <property type="project" value="UniProtKB-UniRule"/>
</dbReference>
<comment type="pathway">
    <text evidence="3 4">Cofactor biosynthesis; coenzyme A biosynthesis; CoA from (R)-pantothenate: step 2/5.</text>
</comment>
<dbReference type="InterPro" id="IPR035929">
    <property type="entry name" value="CoaB-like_sf"/>
</dbReference>
<dbReference type="InterPro" id="IPR036551">
    <property type="entry name" value="Flavin_trans-like"/>
</dbReference>
<feature type="binding site" evidence="3">
    <location>
        <position position="340"/>
    </location>
    <ligand>
        <name>CTP</name>
        <dbReference type="ChEBI" id="CHEBI:37563"/>
    </ligand>
</feature>
<comment type="similarity">
    <text evidence="3 4">In the C-terminal section; belongs to the PPC synthetase family.</text>
</comment>
<dbReference type="AlphaFoldDB" id="A0A4R3KKG1"/>
<organism evidence="7 8">
    <name type="scientific">Tepidibacillus fermentans</name>
    <dbReference type="NCBI Taxonomy" id="1281767"/>
    <lineage>
        <taxon>Bacteria</taxon>
        <taxon>Bacillati</taxon>
        <taxon>Bacillota</taxon>
        <taxon>Bacilli</taxon>
        <taxon>Bacillales</taxon>
        <taxon>Bacillaceae</taxon>
        <taxon>Tepidibacillus</taxon>
    </lineage>
</organism>
<dbReference type="SUPFAM" id="SSF52507">
    <property type="entry name" value="Homo-oligomeric flavin-containing Cys decarboxylases, HFCD"/>
    <property type="match status" value="1"/>
</dbReference>
<dbReference type="Proteomes" id="UP000295788">
    <property type="component" value="Unassembled WGS sequence"/>
</dbReference>
<feature type="region of interest" description="Phosphopantothenate--cysteine ligase" evidence="3">
    <location>
        <begin position="189"/>
        <end position="408"/>
    </location>
</feature>
<comment type="caution">
    <text evidence="3">Lacks conserved residue(s) required for the propagation of feature annotation.</text>
</comment>
<protein>
    <recommendedName>
        <fullName evidence="3">Coenzyme A biosynthesis bifunctional protein CoaBC</fullName>
    </recommendedName>
    <alternativeName>
        <fullName evidence="3">DNA/pantothenate metabolism flavoprotein</fullName>
    </alternativeName>
    <alternativeName>
        <fullName evidence="3">Phosphopantothenoylcysteine synthetase/decarboxylase</fullName>
        <shortName evidence="3">PPCS-PPCDC</shortName>
    </alternativeName>
    <domain>
        <recommendedName>
            <fullName evidence="3">Phosphopantothenoylcysteine decarboxylase</fullName>
            <shortName evidence="3">PPC decarboxylase</shortName>
            <shortName evidence="3">PPC-DC</shortName>
            <ecNumber evidence="3">4.1.1.36</ecNumber>
        </recommendedName>
        <alternativeName>
            <fullName evidence="3">CoaC</fullName>
        </alternativeName>
    </domain>
    <domain>
        <recommendedName>
            <fullName evidence="3">Phosphopantothenate--cysteine ligase</fullName>
            <ecNumber evidence="3">6.3.2.5</ecNumber>
        </recommendedName>
        <alternativeName>
            <fullName evidence="3">CoaB</fullName>
        </alternativeName>
        <alternativeName>
            <fullName evidence="3">Phosphopantothenoylcysteine synthetase</fullName>
            <shortName evidence="3">PPC synthetase</shortName>
            <shortName evidence="3">PPC-S</shortName>
        </alternativeName>
    </domain>
</protein>
<dbReference type="GO" id="GO:0004633">
    <property type="term" value="F:phosphopantothenoylcysteine decarboxylase activity"/>
    <property type="evidence" value="ECO:0007669"/>
    <property type="project" value="UniProtKB-UniRule"/>
</dbReference>
<evidence type="ECO:0000313" key="8">
    <source>
        <dbReference type="Proteomes" id="UP000295788"/>
    </source>
</evidence>
<keyword evidence="8" id="KW-1185">Reference proteome</keyword>
<feature type="binding site" evidence="3">
    <location>
        <position position="336"/>
    </location>
    <ligand>
        <name>CTP</name>
        <dbReference type="ChEBI" id="CHEBI:37563"/>
    </ligand>
</feature>
<comment type="catalytic activity">
    <reaction evidence="3 4">
        <text>N-[(R)-4-phosphopantothenoyl]-L-cysteine + H(+) = (R)-4'-phosphopantetheine + CO2</text>
        <dbReference type="Rhea" id="RHEA:16793"/>
        <dbReference type="ChEBI" id="CHEBI:15378"/>
        <dbReference type="ChEBI" id="CHEBI:16526"/>
        <dbReference type="ChEBI" id="CHEBI:59458"/>
        <dbReference type="ChEBI" id="CHEBI:61723"/>
        <dbReference type="EC" id="4.1.1.36"/>
    </reaction>
</comment>
<evidence type="ECO:0000256" key="4">
    <source>
        <dbReference type="RuleBase" id="RU364078"/>
    </source>
</evidence>
<dbReference type="EC" id="4.1.1.36" evidence="3"/>
<keyword evidence="3 4" id="KW-0436">Ligase</keyword>
<feature type="binding site" evidence="3">
    <location>
        <position position="287"/>
    </location>
    <ligand>
        <name>CTP</name>
        <dbReference type="ChEBI" id="CHEBI:37563"/>
    </ligand>
</feature>
<dbReference type="InterPro" id="IPR003382">
    <property type="entry name" value="Flavoprotein"/>
</dbReference>
<evidence type="ECO:0000259" key="6">
    <source>
        <dbReference type="Pfam" id="PF04127"/>
    </source>
</evidence>
<comment type="caution">
    <text evidence="7">The sequence shown here is derived from an EMBL/GenBank/DDBJ whole genome shotgun (WGS) entry which is preliminary data.</text>
</comment>
<dbReference type="Gene3D" id="3.40.50.1950">
    <property type="entry name" value="Flavin prenyltransferase-like"/>
    <property type="match status" value="1"/>
</dbReference>
<keyword evidence="3 4" id="KW-0285">Flavoprotein</keyword>
<comment type="pathway">
    <text evidence="3 4">Cofactor biosynthesis; coenzyme A biosynthesis; CoA from (R)-pantothenate: step 3/5.</text>
</comment>
<dbReference type="GO" id="GO:0004632">
    <property type="term" value="F:phosphopantothenate--cysteine ligase activity"/>
    <property type="evidence" value="ECO:0007669"/>
    <property type="project" value="UniProtKB-UniRule"/>
</dbReference>
<keyword evidence="3" id="KW-0479">Metal-binding</keyword>
<keyword evidence="2 3" id="KW-0456">Lyase</keyword>
<gene>
    <name evidence="3" type="primary">coaBC</name>
    <name evidence="7" type="ORF">EDD72_10124</name>
</gene>
<dbReference type="InterPro" id="IPR007085">
    <property type="entry name" value="DNA/pantothenate-metab_flavo_C"/>
</dbReference>
<dbReference type="GO" id="GO:0046872">
    <property type="term" value="F:metal ion binding"/>
    <property type="evidence" value="ECO:0007669"/>
    <property type="project" value="UniProtKB-KW"/>
</dbReference>
<comment type="function">
    <text evidence="3">Catalyzes two sequential steps in the biosynthesis of coenzyme A. In the first step cysteine is conjugated to 4'-phosphopantothenate to form 4-phosphopantothenoylcysteine. In the second step the latter compound is decarboxylated to form 4'-phosphopantotheine.</text>
</comment>
<reference evidence="7 8" key="1">
    <citation type="submission" date="2019-03" db="EMBL/GenBank/DDBJ databases">
        <title>Genomic Encyclopedia of Type Strains, Phase IV (KMG-IV): sequencing the most valuable type-strain genomes for metagenomic binning, comparative biology and taxonomic classification.</title>
        <authorList>
            <person name="Goeker M."/>
        </authorList>
    </citation>
    <scope>NUCLEOTIDE SEQUENCE [LARGE SCALE GENOMIC DNA]</scope>
    <source>
        <strain evidence="7 8">DSM 23802</strain>
    </source>
</reference>
<dbReference type="InterPro" id="IPR005252">
    <property type="entry name" value="CoaBC"/>
</dbReference>
<dbReference type="Pfam" id="PF02441">
    <property type="entry name" value="Flavoprotein"/>
    <property type="match status" value="1"/>
</dbReference>